<protein>
    <recommendedName>
        <fullName evidence="3">Transposase IS701-like DDE domain-containing protein</fullName>
    </recommendedName>
</protein>
<comment type="caution">
    <text evidence="1">The sequence shown here is derived from an EMBL/GenBank/DDBJ whole genome shotgun (WGS) entry which is preliminary data.</text>
</comment>
<dbReference type="Proteomes" id="UP000602198">
    <property type="component" value="Unassembled WGS sequence"/>
</dbReference>
<reference evidence="1 2" key="1">
    <citation type="submission" date="2021-01" db="EMBL/GenBank/DDBJ databases">
        <title>WGS of actinomycetes isolated from Thailand.</title>
        <authorList>
            <person name="Thawai C."/>
        </authorList>
    </citation>
    <scope>NUCLEOTIDE SEQUENCE [LARGE SCALE GENOMIC DNA]</scope>
    <source>
        <strain evidence="1 2">LPG 2</strain>
    </source>
</reference>
<gene>
    <name evidence="1" type="ORF">JK358_28595</name>
</gene>
<accession>A0ABS1MCT1</accession>
<organism evidence="1 2">
    <name type="scientific">Nocardia acididurans</name>
    <dbReference type="NCBI Taxonomy" id="2802282"/>
    <lineage>
        <taxon>Bacteria</taxon>
        <taxon>Bacillati</taxon>
        <taxon>Actinomycetota</taxon>
        <taxon>Actinomycetes</taxon>
        <taxon>Mycobacteriales</taxon>
        <taxon>Nocardiaceae</taxon>
        <taxon>Nocardia</taxon>
    </lineage>
</organism>
<keyword evidence="2" id="KW-1185">Reference proteome</keyword>
<sequence length="97" mass="10429">MTPLAGMNGWTLVEAVGEATSKGIQRLLNAAAWDVDGVGDDIPRREVSGRPDSVLVVDEQVPKKVRNPPGYNDKSGTSGRIEDCRLTMSCAYTKGHD</sequence>
<name>A0ABS1MCT1_9NOCA</name>
<dbReference type="RefSeq" id="WP_201953558.1">
    <property type="nucleotide sequence ID" value="NZ_JAERRJ010000011.1"/>
</dbReference>
<evidence type="ECO:0000313" key="2">
    <source>
        <dbReference type="Proteomes" id="UP000602198"/>
    </source>
</evidence>
<dbReference type="EMBL" id="JAERRJ010000011">
    <property type="protein sequence ID" value="MBL1078371.1"/>
    <property type="molecule type" value="Genomic_DNA"/>
</dbReference>
<evidence type="ECO:0000313" key="1">
    <source>
        <dbReference type="EMBL" id="MBL1078371.1"/>
    </source>
</evidence>
<evidence type="ECO:0008006" key="3">
    <source>
        <dbReference type="Google" id="ProtNLM"/>
    </source>
</evidence>
<proteinExistence type="predicted"/>